<dbReference type="InterPro" id="IPR043767">
    <property type="entry name" value="DUF5713"/>
</dbReference>
<name>A0A7H1PTH5_9ACTN</name>
<evidence type="ECO:0000313" key="2">
    <source>
        <dbReference type="Proteomes" id="UP000516422"/>
    </source>
</evidence>
<proteinExistence type="predicted"/>
<dbReference type="EMBL" id="CP051006">
    <property type="protein sequence ID" value="QNT91355.1"/>
    <property type="molecule type" value="Genomic_DNA"/>
</dbReference>
<accession>A0A7H1PTH5</accession>
<dbReference type="Proteomes" id="UP000516422">
    <property type="component" value="Chromosome"/>
</dbReference>
<dbReference type="KEGG" id="sgf:HEP81_01021"/>
<protein>
    <submittedName>
        <fullName evidence="1">Uncharacterized protein</fullName>
    </submittedName>
</protein>
<reference evidence="1 2" key="1">
    <citation type="submission" date="2020-04" db="EMBL/GenBank/DDBJ databases">
        <title>Characterization and engineering of Streptomyces griseofuscus DSM40191 as a potential heterologous host for expression of BGCs.</title>
        <authorList>
            <person name="Gren T."/>
            <person name="Whitford C.M."/>
            <person name="Mohite O.S."/>
            <person name="Joergensen T.S."/>
            <person name="Nielsen J.B."/>
            <person name="Lee S.Y."/>
            <person name="Weber T."/>
        </authorList>
    </citation>
    <scope>NUCLEOTIDE SEQUENCE [LARGE SCALE GENOMIC DNA]</scope>
    <source>
        <strain evidence="1 2">DSM 40191</strain>
    </source>
</reference>
<gene>
    <name evidence="1" type="ORF">HEP81_01021</name>
</gene>
<organism evidence="1 2">
    <name type="scientific">Streptomyces griseofuscus</name>
    <dbReference type="NCBI Taxonomy" id="146922"/>
    <lineage>
        <taxon>Bacteria</taxon>
        <taxon>Bacillati</taxon>
        <taxon>Actinomycetota</taxon>
        <taxon>Actinomycetes</taxon>
        <taxon>Kitasatosporales</taxon>
        <taxon>Streptomycetaceae</taxon>
        <taxon>Streptomyces</taxon>
    </lineage>
</organism>
<dbReference type="GeneID" id="91460654"/>
<dbReference type="RefSeq" id="WP_037663844.1">
    <property type="nucleotide sequence ID" value="NZ_CP051006.1"/>
</dbReference>
<sequence length="106" mass="11792">MKEHTFLAALYGDAYYPDHALDKARAILLALCARIEAERPADLPALYRLTHAASEEFNALEAQFEAAGSEIETVARDEVGGEFRYIARAYGFGEADAEELIAPREW</sequence>
<dbReference type="Pfam" id="PF18977">
    <property type="entry name" value="DUF5713"/>
    <property type="match status" value="1"/>
</dbReference>
<evidence type="ECO:0000313" key="1">
    <source>
        <dbReference type="EMBL" id="QNT91355.1"/>
    </source>
</evidence>
<dbReference type="AlphaFoldDB" id="A0A7H1PTH5"/>